<dbReference type="Proteomes" id="UP000321514">
    <property type="component" value="Unassembled WGS sequence"/>
</dbReference>
<dbReference type="InterPro" id="IPR004843">
    <property type="entry name" value="Calcineurin-like_PHP"/>
</dbReference>
<reference evidence="2 5" key="2">
    <citation type="submission" date="2019-07" db="EMBL/GenBank/DDBJ databases">
        <title>Whole genome shotgun sequence of Myxococcus fulvus NBRC 100333.</title>
        <authorList>
            <person name="Hosoyama A."/>
            <person name="Uohara A."/>
            <person name="Ohji S."/>
            <person name="Ichikawa N."/>
        </authorList>
    </citation>
    <scope>NUCLEOTIDE SEQUENCE [LARGE SCALE GENOMIC DNA]</scope>
    <source>
        <strain evidence="2 5">NBRC 100333</strain>
    </source>
</reference>
<dbReference type="Pfam" id="PF00149">
    <property type="entry name" value="Metallophos"/>
    <property type="match status" value="1"/>
</dbReference>
<dbReference type="Proteomes" id="UP000183760">
    <property type="component" value="Unassembled WGS sequence"/>
</dbReference>
<protein>
    <submittedName>
        <fullName evidence="3">3',5'-cyclic AMP phosphodiesterase CpdA</fullName>
    </submittedName>
    <submittedName>
        <fullName evidence="2">Metallophosphoesterase</fullName>
    </submittedName>
</protein>
<dbReference type="InterPro" id="IPR029052">
    <property type="entry name" value="Metallo-depent_PP-like"/>
</dbReference>
<dbReference type="AlphaFoldDB" id="A0A511SVZ5"/>
<feature type="domain" description="Calcineurin-like phosphoesterase" evidence="1">
    <location>
        <begin position="1"/>
        <end position="234"/>
    </location>
</feature>
<organism evidence="2 5">
    <name type="scientific">Myxococcus fulvus</name>
    <dbReference type="NCBI Taxonomy" id="33"/>
    <lineage>
        <taxon>Bacteria</taxon>
        <taxon>Pseudomonadati</taxon>
        <taxon>Myxococcota</taxon>
        <taxon>Myxococcia</taxon>
        <taxon>Myxococcales</taxon>
        <taxon>Cystobacterineae</taxon>
        <taxon>Myxococcaceae</taxon>
        <taxon>Myxococcus</taxon>
    </lineage>
</organism>
<evidence type="ECO:0000259" key="1">
    <source>
        <dbReference type="Pfam" id="PF00149"/>
    </source>
</evidence>
<dbReference type="EMBL" id="BJXR01000014">
    <property type="protein sequence ID" value="GEN06079.1"/>
    <property type="molecule type" value="Genomic_DNA"/>
</dbReference>
<dbReference type="SUPFAM" id="SSF56300">
    <property type="entry name" value="Metallo-dependent phosphatases"/>
    <property type="match status" value="1"/>
</dbReference>
<dbReference type="GO" id="GO:0016787">
    <property type="term" value="F:hydrolase activity"/>
    <property type="evidence" value="ECO:0007669"/>
    <property type="project" value="InterPro"/>
</dbReference>
<dbReference type="Gene3D" id="3.60.21.10">
    <property type="match status" value="1"/>
</dbReference>
<dbReference type="OrthoDB" id="9013891at2"/>
<name>A0A511SVZ5_MYXFU</name>
<dbReference type="InterPro" id="IPR052963">
    <property type="entry name" value="Pantetheine_PDE"/>
</dbReference>
<evidence type="ECO:0000313" key="2">
    <source>
        <dbReference type="EMBL" id="GEN06079.1"/>
    </source>
</evidence>
<sequence>MKLYAISDLHLRHADNKQALQTLPAFPDDWLIVAGDVGETLSEMDFMLRTLTARFRQVIWVPGNHELWTMPSEQPSLRGDARYQRLVALCRGHGALTPEDPYPRWPGEGPHRVIVPMFLGYDYSFRPDHVPEDKALEWAFEDDLLCTDEVLLHPDPYPSRSAWCAARVESTRARLEALPPGCSTILVNHYPLRHEHVRLPRIPRFSIWCGTKRTEDWHARYRAEVVVTGHLHIPLTQWRDGVRFEEVSLGYPMQWKHRGGIERCLREILPGPATRPL</sequence>
<keyword evidence="4" id="KW-1185">Reference proteome</keyword>
<evidence type="ECO:0000313" key="4">
    <source>
        <dbReference type="Proteomes" id="UP000183760"/>
    </source>
</evidence>
<dbReference type="PANTHER" id="PTHR36492:SF2">
    <property type="entry name" value="[ACYL-CARRIER-PROTEIN] PHOSPHODIESTERASE PPTH"/>
    <property type="match status" value="1"/>
</dbReference>
<dbReference type="EMBL" id="FOIB01000002">
    <property type="protein sequence ID" value="SET59223.1"/>
    <property type="molecule type" value="Genomic_DNA"/>
</dbReference>
<dbReference type="STRING" id="1334629.MFUL124B02_35285"/>
<gene>
    <name evidence="2" type="ORF">MFU01_11160</name>
    <name evidence="3" type="ORF">SAMN05443572_102808</name>
</gene>
<proteinExistence type="predicted"/>
<comment type="caution">
    <text evidence="2">The sequence shown here is derived from an EMBL/GenBank/DDBJ whole genome shotgun (WGS) entry which is preliminary data.</text>
</comment>
<dbReference type="RefSeq" id="WP_046715941.1">
    <property type="nucleotide sequence ID" value="NZ_BJXR01000014.1"/>
</dbReference>
<evidence type="ECO:0000313" key="5">
    <source>
        <dbReference type="Proteomes" id="UP000321514"/>
    </source>
</evidence>
<evidence type="ECO:0000313" key="3">
    <source>
        <dbReference type="EMBL" id="SET59223.1"/>
    </source>
</evidence>
<accession>A0A511SVZ5</accession>
<reference evidence="3 4" key="1">
    <citation type="submission" date="2016-10" db="EMBL/GenBank/DDBJ databases">
        <authorList>
            <person name="Varghese N."/>
            <person name="Submissions S."/>
        </authorList>
    </citation>
    <scope>NUCLEOTIDE SEQUENCE [LARGE SCALE GENOMIC DNA]</scope>
    <source>
        <strain evidence="3 4">DSM 16525</strain>
    </source>
</reference>
<dbReference type="PANTHER" id="PTHR36492">
    <property type="match status" value="1"/>
</dbReference>